<dbReference type="SMART" id="SM00741">
    <property type="entry name" value="SapB"/>
    <property type="match status" value="2"/>
</dbReference>
<evidence type="ECO:0000259" key="12">
    <source>
        <dbReference type="PROSITE" id="PS51767"/>
    </source>
</evidence>
<feature type="active site" evidence="8">
    <location>
        <position position="210"/>
    </location>
</feature>
<dbReference type="PRINTS" id="PR00792">
    <property type="entry name" value="PEPSIN"/>
</dbReference>
<evidence type="ECO:0000256" key="3">
    <source>
        <dbReference type="ARBA" id="ARBA00022750"/>
    </source>
</evidence>
<dbReference type="EMBL" id="GL377566">
    <property type="protein sequence ID" value="EFJ36863.1"/>
    <property type="molecule type" value="Genomic_DNA"/>
</dbReference>
<dbReference type="InParanoid" id="D8QS25"/>
<dbReference type="SUPFAM" id="SSF47862">
    <property type="entry name" value="Saposin"/>
    <property type="match status" value="1"/>
</dbReference>
<evidence type="ECO:0000313" key="14">
    <source>
        <dbReference type="Proteomes" id="UP000001514"/>
    </source>
</evidence>
<keyword evidence="7" id="KW-0325">Glycoprotein</keyword>
<dbReference type="InterPro" id="IPR011001">
    <property type="entry name" value="Saposin-like"/>
</dbReference>
<evidence type="ECO:0000313" key="13">
    <source>
        <dbReference type="EMBL" id="EFJ36863.1"/>
    </source>
</evidence>
<sequence>MDAQYYGEIGIGSPPQEFTVIFDTGSSNLWVPSGKCVLSPSCWFHRRYKAGQSSTYKPNGTSISIQYGSGSMSGFLSVDDVTLGKLTVKGEVFAEATSEPGLTFMAAKFDGIMGLGFQAIAQARVVPIWYHIVEQQLVKEPVFSFWLNRDATDGNGGELVLGGVDPKHFKGKHNYAPITREGYWEIRMGDVLIDGHGTGMCSKGCAAIVDSGTSLLAGPSAIIAEINHAIGASGVVSQECKLIVDQYGNIIINLLLAQVSPDKVCSQLGVCSATRNEPDIASVLDKEREGIDNDLACEACERAVIWIENQLRKNRSREEIVSYLDELCSRLPSPNGESAVDCSSVSRMPKISFTIANRNYELSPEQYILKIGDGNKKQCLSGFIGLDVPAPAGPLWILGDIFMGVYHTVFDFGNKQVGFAPAA</sequence>
<feature type="domain" description="Saposin B-type" evidence="11">
    <location>
        <begin position="293"/>
        <end position="334"/>
    </location>
</feature>
<dbReference type="Gene3D" id="1.10.225.10">
    <property type="entry name" value="Saposin-like"/>
    <property type="match status" value="1"/>
</dbReference>
<dbReference type="PROSITE" id="PS50015">
    <property type="entry name" value="SAP_B"/>
    <property type="match status" value="2"/>
</dbReference>
<keyword evidence="2 10" id="KW-0645">Protease</keyword>
<organism evidence="14">
    <name type="scientific">Selaginella moellendorffii</name>
    <name type="common">Spikemoss</name>
    <dbReference type="NCBI Taxonomy" id="88036"/>
    <lineage>
        <taxon>Eukaryota</taxon>
        <taxon>Viridiplantae</taxon>
        <taxon>Streptophyta</taxon>
        <taxon>Embryophyta</taxon>
        <taxon>Tracheophyta</taxon>
        <taxon>Lycopodiopsida</taxon>
        <taxon>Selaginellales</taxon>
        <taxon>Selaginellaceae</taxon>
        <taxon>Selaginella</taxon>
    </lineage>
</organism>
<feature type="domain" description="Saposin B-type" evidence="11">
    <location>
        <begin position="235"/>
        <end position="275"/>
    </location>
</feature>
<dbReference type="FunCoup" id="D8QS25">
    <property type="interactions" value="2854"/>
</dbReference>
<evidence type="ECO:0000256" key="4">
    <source>
        <dbReference type="ARBA" id="ARBA00022801"/>
    </source>
</evidence>
<dbReference type="OrthoDB" id="771136at2759"/>
<feature type="active site" evidence="8">
    <location>
        <position position="23"/>
    </location>
</feature>
<keyword evidence="4 10" id="KW-0378">Hydrolase</keyword>
<dbReference type="eggNOG" id="KOG1339">
    <property type="taxonomic scope" value="Eukaryota"/>
</dbReference>
<dbReference type="KEGG" id="smo:SELMODRAFT_230037"/>
<evidence type="ECO:0000256" key="2">
    <source>
        <dbReference type="ARBA" id="ARBA00022670"/>
    </source>
</evidence>
<feature type="disulfide bond" evidence="9">
    <location>
        <begin position="36"/>
        <end position="42"/>
    </location>
</feature>
<proteinExistence type="inferred from homology"/>
<evidence type="ECO:0000256" key="10">
    <source>
        <dbReference type="RuleBase" id="RU000454"/>
    </source>
</evidence>
<dbReference type="InterPro" id="IPR021109">
    <property type="entry name" value="Peptidase_aspartic_dom_sf"/>
</dbReference>
<dbReference type="PROSITE" id="PS51767">
    <property type="entry name" value="PEPTIDASE_A1"/>
    <property type="match status" value="1"/>
</dbReference>
<dbReference type="HOGENOM" id="CLU_013253_3_1_1"/>
<dbReference type="GO" id="GO:0006629">
    <property type="term" value="P:lipid metabolic process"/>
    <property type="evidence" value="ECO:0007669"/>
    <property type="project" value="InterPro"/>
</dbReference>
<protein>
    <recommendedName>
        <fullName evidence="15">Peptidase A1 domain-containing protein</fullName>
    </recommendedName>
</protein>
<dbReference type="FunFam" id="2.40.70.10:FF:000044">
    <property type="entry name" value="Lysosomal aspartic protease"/>
    <property type="match status" value="1"/>
</dbReference>
<comment type="similarity">
    <text evidence="1 10">Belongs to the peptidase A1 family.</text>
</comment>
<dbReference type="GO" id="GO:0004190">
    <property type="term" value="F:aspartic-type endopeptidase activity"/>
    <property type="evidence" value="ECO:0000318"/>
    <property type="project" value="GO_Central"/>
</dbReference>
<keyword evidence="3 10" id="KW-0064">Aspartyl protease</keyword>
<keyword evidence="6 9" id="KW-1015">Disulfide bond</keyword>
<dbReference type="SUPFAM" id="SSF50630">
    <property type="entry name" value="Acid proteases"/>
    <property type="match status" value="1"/>
</dbReference>
<dbReference type="InterPro" id="IPR001969">
    <property type="entry name" value="Aspartic_peptidase_AS"/>
</dbReference>
<name>D8QS25_SELML</name>
<dbReference type="InterPro" id="IPR001461">
    <property type="entry name" value="Aspartic_peptidase_A1"/>
</dbReference>
<dbReference type="PROSITE" id="PS00141">
    <property type="entry name" value="ASP_PROTEASE"/>
    <property type="match status" value="2"/>
</dbReference>
<reference evidence="13 14" key="1">
    <citation type="journal article" date="2011" name="Science">
        <title>The Selaginella genome identifies genetic changes associated with the evolution of vascular plants.</title>
        <authorList>
            <person name="Banks J.A."/>
            <person name="Nishiyama T."/>
            <person name="Hasebe M."/>
            <person name="Bowman J.L."/>
            <person name="Gribskov M."/>
            <person name="dePamphilis C."/>
            <person name="Albert V.A."/>
            <person name="Aono N."/>
            <person name="Aoyama T."/>
            <person name="Ambrose B.A."/>
            <person name="Ashton N.W."/>
            <person name="Axtell M.J."/>
            <person name="Barker E."/>
            <person name="Barker M.S."/>
            <person name="Bennetzen J.L."/>
            <person name="Bonawitz N.D."/>
            <person name="Chapple C."/>
            <person name="Cheng C."/>
            <person name="Correa L.G."/>
            <person name="Dacre M."/>
            <person name="DeBarry J."/>
            <person name="Dreyer I."/>
            <person name="Elias M."/>
            <person name="Engstrom E.M."/>
            <person name="Estelle M."/>
            <person name="Feng L."/>
            <person name="Finet C."/>
            <person name="Floyd S.K."/>
            <person name="Frommer W.B."/>
            <person name="Fujita T."/>
            <person name="Gramzow L."/>
            <person name="Gutensohn M."/>
            <person name="Harholt J."/>
            <person name="Hattori M."/>
            <person name="Heyl A."/>
            <person name="Hirai T."/>
            <person name="Hiwatashi Y."/>
            <person name="Ishikawa M."/>
            <person name="Iwata M."/>
            <person name="Karol K.G."/>
            <person name="Koehler B."/>
            <person name="Kolukisaoglu U."/>
            <person name="Kubo M."/>
            <person name="Kurata T."/>
            <person name="Lalonde S."/>
            <person name="Li K."/>
            <person name="Li Y."/>
            <person name="Litt A."/>
            <person name="Lyons E."/>
            <person name="Manning G."/>
            <person name="Maruyama T."/>
            <person name="Michael T.P."/>
            <person name="Mikami K."/>
            <person name="Miyazaki S."/>
            <person name="Morinaga S."/>
            <person name="Murata T."/>
            <person name="Mueller-Roeber B."/>
            <person name="Nelson D.R."/>
            <person name="Obara M."/>
            <person name="Oguri Y."/>
            <person name="Olmstead R.G."/>
            <person name="Onodera N."/>
            <person name="Petersen B.L."/>
            <person name="Pils B."/>
            <person name="Prigge M."/>
            <person name="Rensing S.A."/>
            <person name="Riano-Pachon D.M."/>
            <person name="Roberts A.W."/>
            <person name="Sato Y."/>
            <person name="Scheller H.V."/>
            <person name="Schulz B."/>
            <person name="Schulz C."/>
            <person name="Shakirov E.V."/>
            <person name="Shibagaki N."/>
            <person name="Shinohara N."/>
            <person name="Shippen D.E."/>
            <person name="Soerensen I."/>
            <person name="Sotooka R."/>
            <person name="Sugimoto N."/>
            <person name="Sugita M."/>
            <person name="Sumikawa N."/>
            <person name="Tanurdzic M."/>
            <person name="Theissen G."/>
            <person name="Ulvskov P."/>
            <person name="Wakazuki S."/>
            <person name="Weng J.K."/>
            <person name="Willats W.W."/>
            <person name="Wipf D."/>
            <person name="Wolf P.G."/>
            <person name="Yang L."/>
            <person name="Zimmer A.D."/>
            <person name="Zhu Q."/>
            <person name="Mitros T."/>
            <person name="Hellsten U."/>
            <person name="Loque D."/>
            <person name="Otillar R."/>
            <person name="Salamov A."/>
            <person name="Schmutz J."/>
            <person name="Shapiro H."/>
            <person name="Lindquist E."/>
            <person name="Lucas S."/>
            <person name="Rokhsar D."/>
            <person name="Grigoriev I.V."/>
        </authorList>
    </citation>
    <scope>NUCLEOTIDE SEQUENCE [LARGE SCALE GENOMIC DNA]</scope>
</reference>
<dbReference type="InterPro" id="IPR033121">
    <property type="entry name" value="PEPTIDASE_A1"/>
</dbReference>
<dbReference type="Gene3D" id="2.40.70.10">
    <property type="entry name" value="Acid Proteases"/>
    <property type="match status" value="2"/>
</dbReference>
<dbReference type="PANTHER" id="PTHR47966:SF51">
    <property type="entry name" value="BETA-SITE APP-CLEAVING ENZYME, ISOFORM A-RELATED"/>
    <property type="match status" value="1"/>
</dbReference>
<dbReference type="Pfam" id="PF03489">
    <property type="entry name" value="SapB_2"/>
    <property type="match status" value="1"/>
</dbReference>
<dbReference type="InterPro" id="IPR008138">
    <property type="entry name" value="SapB_2"/>
</dbReference>
<dbReference type="InterPro" id="IPR008139">
    <property type="entry name" value="SaposinB_dom"/>
</dbReference>
<evidence type="ECO:0000256" key="7">
    <source>
        <dbReference type="ARBA" id="ARBA00023180"/>
    </source>
</evidence>
<feature type="domain" description="Peptidase A1" evidence="12">
    <location>
        <begin position="5"/>
        <end position="420"/>
    </location>
</feature>
<dbReference type="Pfam" id="PF00026">
    <property type="entry name" value="Asp"/>
    <property type="match status" value="1"/>
</dbReference>
<keyword evidence="5" id="KW-0865">Zymogen</keyword>
<dbReference type="Gramene" id="EFJ36863">
    <property type="protein sequence ID" value="EFJ36863"/>
    <property type="gene ID" value="SELMODRAFT_230037"/>
</dbReference>
<accession>D8QS25</accession>
<evidence type="ECO:0008006" key="15">
    <source>
        <dbReference type="Google" id="ProtNLM"/>
    </source>
</evidence>
<dbReference type="AlphaFoldDB" id="D8QS25"/>
<evidence type="ECO:0000259" key="11">
    <source>
        <dbReference type="PROSITE" id="PS50015"/>
    </source>
</evidence>
<dbReference type="Pfam" id="PF05184">
    <property type="entry name" value="SapB_1"/>
    <property type="match status" value="1"/>
</dbReference>
<evidence type="ECO:0000256" key="9">
    <source>
        <dbReference type="PIRSR" id="PIRSR601461-2"/>
    </source>
</evidence>
<dbReference type="MEROPS" id="A01.020"/>
<gene>
    <name evidence="13" type="ORF">SELMODRAFT_230037</name>
</gene>
<dbReference type="PANTHER" id="PTHR47966">
    <property type="entry name" value="BETA-SITE APP-CLEAVING ENZYME, ISOFORM A-RELATED"/>
    <property type="match status" value="1"/>
</dbReference>
<evidence type="ECO:0000256" key="8">
    <source>
        <dbReference type="PIRSR" id="PIRSR601461-1"/>
    </source>
</evidence>
<dbReference type="GO" id="GO:0006508">
    <property type="term" value="P:proteolysis"/>
    <property type="evidence" value="ECO:0000318"/>
    <property type="project" value="GO_Central"/>
</dbReference>
<evidence type="ECO:0000256" key="1">
    <source>
        <dbReference type="ARBA" id="ARBA00007447"/>
    </source>
</evidence>
<dbReference type="FunFam" id="2.40.70.10:FF:000115">
    <property type="entry name" value="Lysosomal aspartic protease"/>
    <property type="match status" value="1"/>
</dbReference>
<dbReference type="InterPro" id="IPR007856">
    <property type="entry name" value="SapB_1"/>
</dbReference>
<evidence type="ECO:0000256" key="5">
    <source>
        <dbReference type="ARBA" id="ARBA00023145"/>
    </source>
</evidence>
<evidence type="ECO:0000256" key="6">
    <source>
        <dbReference type="ARBA" id="ARBA00023157"/>
    </source>
</evidence>
<dbReference type="Proteomes" id="UP000001514">
    <property type="component" value="Unassembled WGS sequence"/>
</dbReference>
<dbReference type="OMA" id="GVHDAAC"/>
<keyword evidence="14" id="KW-1185">Reference proteome</keyword>